<dbReference type="PANTHER" id="PTHR31736:SF9">
    <property type="entry name" value="ENDO-XYLOGALACTURONAN HYDROLASE A-RELATED"/>
    <property type="match status" value="1"/>
</dbReference>
<evidence type="ECO:0000256" key="7">
    <source>
        <dbReference type="ARBA" id="ARBA00023326"/>
    </source>
</evidence>
<evidence type="ECO:0000256" key="3">
    <source>
        <dbReference type="ARBA" id="ARBA00022801"/>
    </source>
</evidence>
<dbReference type="Pfam" id="PF00295">
    <property type="entry name" value="Glyco_hydro_28"/>
    <property type="match status" value="1"/>
</dbReference>
<gene>
    <name evidence="10" type="ORF">SAMN05216490_3231</name>
</gene>
<keyword evidence="6 9" id="KW-0326">Glycosidase</keyword>
<keyword evidence="11" id="KW-1185">Reference proteome</keyword>
<dbReference type="EMBL" id="LT629740">
    <property type="protein sequence ID" value="SDT36630.1"/>
    <property type="molecule type" value="Genomic_DNA"/>
</dbReference>
<evidence type="ECO:0000256" key="8">
    <source>
        <dbReference type="ARBA" id="ARBA00037278"/>
    </source>
</evidence>
<name>A0A1H1ZSJ4_MUCMA</name>
<dbReference type="STRING" id="652787.SAMN05216490_3231"/>
<comment type="similarity">
    <text evidence="1 9">Belongs to the glycosyl hydrolase 28 family.</text>
</comment>
<protein>
    <submittedName>
        <fullName evidence="10">Glycosyl hydrolases family 28</fullName>
    </submittedName>
</protein>
<dbReference type="InterPro" id="IPR012334">
    <property type="entry name" value="Pectin_lyas_fold"/>
</dbReference>
<keyword evidence="5" id="KW-0119">Carbohydrate metabolism</keyword>
<dbReference type="InterPro" id="IPR000743">
    <property type="entry name" value="Glyco_hydro_28"/>
</dbReference>
<keyword evidence="7" id="KW-0624">Polysaccharide degradation</keyword>
<evidence type="ECO:0000256" key="2">
    <source>
        <dbReference type="ARBA" id="ARBA00022737"/>
    </source>
</evidence>
<dbReference type="RefSeq" id="WP_091375034.1">
    <property type="nucleotide sequence ID" value="NZ_LT629740.1"/>
</dbReference>
<evidence type="ECO:0000256" key="5">
    <source>
        <dbReference type="ARBA" id="ARBA00023277"/>
    </source>
</evidence>
<dbReference type="Proteomes" id="UP000199679">
    <property type="component" value="Chromosome I"/>
</dbReference>
<accession>A0A1H1ZSJ4</accession>
<keyword evidence="3 9" id="KW-0378">Hydrolase</keyword>
<evidence type="ECO:0000256" key="6">
    <source>
        <dbReference type="ARBA" id="ARBA00023295"/>
    </source>
</evidence>
<dbReference type="GO" id="GO:0000272">
    <property type="term" value="P:polysaccharide catabolic process"/>
    <property type="evidence" value="ECO:0007669"/>
    <property type="project" value="UniProtKB-KW"/>
</dbReference>
<keyword evidence="4" id="KW-0325">Glycoprotein</keyword>
<dbReference type="PANTHER" id="PTHR31736">
    <property type="match status" value="1"/>
</dbReference>
<dbReference type="OrthoDB" id="9795222at2"/>
<dbReference type="Gene3D" id="2.160.20.10">
    <property type="entry name" value="Single-stranded right-handed beta-helix, Pectin lyase-like"/>
    <property type="match status" value="1"/>
</dbReference>
<dbReference type="AlphaFoldDB" id="A0A1H1ZSJ4"/>
<evidence type="ECO:0000256" key="4">
    <source>
        <dbReference type="ARBA" id="ARBA00023180"/>
    </source>
</evidence>
<evidence type="ECO:0000313" key="11">
    <source>
        <dbReference type="Proteomes" id="UP000199679"/>
    </source>
</evidence>
<evidence type="ECO:0000256" key="9">
    <source>
        <dbReference type="RuleBase" id="RU361169"/>
    </source>
</evidence>
<dbReference type="SUPFAM" id="SSF51126">
    <property type="entry name" value="Pectin lyase-like"/>
    <property type="match status" value="1"/>
</dbReference>
<evidence type="ECO:0000256" key="1">
    <source>
        <dbReference type="ARBA" id="ARBA00008834"/>
    </source>
</evidence>
<sequence length="478" mass="53763">MNRAALLILIFLIFSPHVFSQLKIYKAPDGMALNDDFSVKVRQPGKGWQPLPIYMARVAGNVGVDGRMHNENTSFCYFDFSGVVEVMATYNKGIVKNARVRPFLGADSAKISGNVISFKLMRPRNLSIEVNGDIFHNLQLFANSLAKYHVNPNDTRVMYFGPGIHQIDTVTLKSNTTVYIDGGAVLRGSFKIDHANNVKILGHGIIEHSPMSVEISYSRNVTIDGPIVLNPRHYTTTIGQSDSIFVRNIKSFSSEGWGDGIDIFCSSHVTLENLFMRNSDDCIAIYGHRWKWFGNTTNITVSNAILWADVAHPILIGTHGDTLHPDTLGDMKFTNIDIMEQNENQINYQGCIALNAGDNNLIRNIRFENIRIDDFKKGQFVNLRVMYNRKYNTSPGRGIENIYFKNVTYTGIHANTAIISGYNEDRKIQNIVFENLILNGKVISDTMPDKPGFYKTTDMANIFEGEHVEGLRFISTEK</sequence>
<reference evidence="10 11" key="1">
    <citation type="submission" date="2016-10" db="EMBL/GenBank/DDBJ databases">
        <authorList>
            <person name="de Groot N.N."/>
        </authorList>
    </citation>
    <scope>NUCLEOTIDE SEQUENCE [LARGE SCALE GENOMIC DNA]</scope>
    <source>
        <strain evidence="10 11">MP1X4</strain>
    </source>
</reference>
<dbReference type="GO" id="GO:0004650">
    <property type="term" value="F:polygalacturonase activity"/>
    <property type="evidence" value="ECO:0007669"/>
    <property type="project" value="InterPro"/>
</dbReference>
<evidence type="ECO:0000313" key="10">
    <source>
        <dbReference type="EMBL" id="SDT36630.1"/>
    </source>
</evidence>
<organism evidence="10 11">
    <name type="scientific">Mucilaginibacter mallensis</name>
    <dbReference type="NCBI Taxonomy" id="652787"/>
    <lineage>
        <taxon>Bacteria</taxon>
        <taxon>Pseudomonadati</taxon>
        <taxon>Bacteroidota</taxon>
        <taxon>Sphingobacteriia</taxon>
        <taxon>Sphingobacteriales</taxon>
        <taxon>Sphingobacteriaceae</taxon>
        <taxon>Mucilaginibacter</taxon>
    </lineage>
</organism>
<keyword evidence="2" id="KW-0677">Repeat</keyword>
<comment type="function">
    <text evidence="8">Pectinolytic enzyme involved in the degradation of xylogalacturonan (xga), a galacturonan backbone heavily substituted with xylose, and which is one important component of the hairy regions of pectin. Activity requires a galacturonic acid backbone substituted with xylose.</text>
</comment>
<proteinExistence type="inferred from homology"/>
<dbReference type="InterPro" id="IPR011050">
    <property type="entry name" value="Pectin_lyase_fold/virulence"/>
</dbReference>